<evidence type="ECO:0000259" key="4">
    <source>
        <dbReference type="Pfam" id="PF22600"/>
    </source>
</evidence>
<gene>
    <name evidence="5" type="ORF">K457DRAFT_33720</name>
</gene>
<feature type="domain" description="Poly(A) RNA polymerase mitochondrial-like central palm" evidence="4">
    <location>
        <begin position="367"/>
        <end position="498"/>
    </location>
</feature>
<dbReference type="GO" id="GO:1990817">
    <property type="term" value="F:poly(A) RNA polymerase activity"/>
    <property type="evidence" value="ECO:0007669"/>
    <property type="project" value="UniProtKB-EC"/>
</dbReference>
<feature type="signal peptide" evidence="3">
    <location>
        <begin position="1"/>
        <end position="18"/>
    </location>
</feature>
<feature type="region of interest" description="Disordered" evidence="2">
    <location>
        <begin position="181"/>
        <end position="200"/>
    </location>
</feature>
<dbReference type="Gene3D" id="1.10.1410.10">
    <property type="match status" value="1"/>
</dbReference>
<dbReference type="Pfam" id="PF22600">
    <property type="entry name" value="MTPAP-like_central"/>
    <property type="match status" value="1"/>
</dbReference>
<evidence type="ECO:0000313" key="6">
    <source>
        <dbReference type="Proteomes" id="UP000078512"/>
    </source>
</evidence>
<dbReference type="AlphaFoldDB" id="A0A197JQM1"/>
<dbReference type="PANTHER" id="PTHR12271">
    <property type="entry name" value="POLY A POLYMERASE CID PAP -RELATED"/>
    <property type="match status" value="1"/>
</dbReference>
<evidence type="ECO:0000256" key="3">
    <source>
        <dbReference type="SAM" id="SignalP"/>
    </source>
</evidence>
<evidence type="ECO:0000256" key="1">
    <source>
        <dbReference type="SAM" id="Coils"/>
    </source>
</evidence>
<dbReference type="InterPro" id="IPR043519">
    <property type="entry name" value="NT_sf"/>
</dbReference>
<organism evidence="5 6">
    <name type="scientific">Linnemannia elongata AG-77</name>
    <dbReference type="NCBI Taxonomy" id="1314771"/>
    <lineage>
        <taxon>Eukaryota</taxon>
        <taxon>Fungi</taxon>
        <taxon>Fungi incertae sedis</taxon>
        <taxon>Mucoromycota</taxon>
        <taxon>Mortierellomycotina</taxon>
        <taxon>Mortierellomycetes</taxon>
        <taxon>Mortierellales</taxon>
        <taxon>Mortierellaceae</taxon>
        <taxon>Linnemannia</taxon>
    </lineage>
</organism>
<dbReference type="GO" id="GO:0031123">
    <property type="term" value="P:RNA 3'-end processing"/>
    <property type="evidence" value="ECO:0007669"/>
    <property type="project" value="TreeGrafter"/>
</dbReference>
<dbReference type="CDD" id="cd05402">
    <property type="entry name" value="NT_PAP_TUTase"/>
    <property type="match status" value="1"/>
</dbReference>
<dbReference type="PANTHER" id="PTHR12271:SF40">
    <property type="entry name" value="POLY(A) RNA POLYMERASE GLD2"/>
    <property type="match status" value="1"/>
</dbReference>
<dbReference type="STRING" id="1314771.A0A197JQM1"/>
<name>A0A197JQM1_9FUNG</name>
<accession>A0A197JQM1</accession>
<dbReference type="Gene3D" id="3.30.460.10">
    <property type="entry name" value="Beta Polymerase, domain 2"/>
    <property type="match status" value="1"/>
</dbReference>
<dbReference type="SUPFAM" id="SSF81631">
    <property type="entry name" value="PAP/OAS1 substrate-binding domain"/>
    <property type="match status" value="1"/>
</dbReference>
<dbReference type="InterPro" id="IPR054708">
    <property type="entry name" value="MTPAP-like_central"/>
</dbReference>
<dbReference type="SUPFAM" id="SSF81301">
    <property type="entry name" value="Nucleotidyltransferase"/>
    <property type="match status" value="1"/>
</dbReference>
<dbReference type="GO" id="GO:0010605">
    <property type="term" value="P:negative regulation of macromolecule metabolic process"/>
    <property type="evidence" value="ECO:0007669"/>
    <property type="project" value="UniProtKB-ARBA"/>
</dbReference>
<feature type="chain" id="PRO_5008276163" description="Poly(A) RNA polymerase mitochondrial-like central palm domain-containing protein" evidence="3">
    <location>
        <begin position="19"/>
        <end position="697"/>
    </location>
</feature>
<sequence length="697" mass="80994">MVTTLATLTLAEWTGILFDCVLFELSGKYASDNNECNIANISNALLIAWRIHERFPHLFTCPFDNSISKTDLILANIKQYINTTRRYTYSIFSRQLSVGTRLVPCRINKQGASIKEFVSLPVLSPLDTQVFLDRYAALVPSQYHDGFSILVLHLRDTWWKHKGSGGLNCFLSNGMEGVTKLSRRHNDKKRDRPTNTRFPPGELERLRLAARKLEFDAKEQQCQALVRLETFRDEQQEKRQQDTLRIRQERLEAERLEAERLEAERLEAERLEAERLEVERLELEQLETERMQRQRLSKERKKKEIKQTRELKRLQTLIKELEEKRPQDEDELLIIQEQLVAIRLEEQGILAENQEKKDRNQRVESIESYLKKLRASVECPYTKYKEANALRQMLQEKLRQYTNTSTITVHLFGSFESGLCCISSDADFTVNNFVQPFHGRNPIEELAKALRWAECQSVTTIANARVPIVKFTAQGFKCDMSMEQPMGVLNSKLISTYRRIDKRFLTLWFAIKRIASRHEILSGSDGYLSSYSLALMLIVFLQDVTSPAILSRLQQQHRSRIEQHNINDYNCSFDHDWRRYRASAQINTKRSAQLLIDFCQFYGYTFDYATQEVNPCLGVIKARSYEPPPRSEWDQRPKDWLLCVLDPFVVGRNVAGNCCSNNVAEIQQCFQAAFDALSAGDVRTAFKLKKPFKAPIN</sequence>
<dbReference type="Proteomes" id="UP000078512">
    <property type="component" value="Unassembled WGS sequence"/>
</dbReference>
<evidence type="ECO:0000256" key="2">
    <source>
        <dbReference type="SAM" id="MobiDB-lite"/>
    </source>
</evidence>
<proteinExistence type="predicted"/>
<dbReference type="GO" id="GO:0005737">
    <property type="term" value="C:cytoplasm"/>
    <property type="evidence" value="ECO:0007669"/>
    <property type="project" value="UniProtKB-SubCell"/>
</dbReference>
<dbReference type="OrthoDB" id="2274644at2759"/>
<keyword evidence="6" id="KW-1185">Reference proteome</keyword>
<keyword evidence="1" id="KW-0175">Coiled coil</keyword>
<keyword evidence="3" id="KW-0732">Signal</keyword>
<dbReference type="EMBL" id="KV442056">
    <property type="protein sequence ID" value="OAQ27572.1"/>
    <property type="molecule type" value="Genomic_DNA"/>
</dbReference>
<feature type="coiled-coil region" evidence="1">
    <location>
        <begin position="203"/>
        <end position="338"/>
    </location>
</feature>
<reference evidence="5 6" key="1">
    <citation type="submission" date="2016-05" db="EMBL/GenBank/DDBJ databases">
        <title>Genome sequencing reveals origins of a unique bacterial endosymbiosis in the earliest lineages of terrestrial Fungi.</title>
        <authorList>
            <consortium name="DOE Joint Genome Institute"/>
            <person name="Uehling J."/>
            <person name="Gryganskyi A."/>
            <person name="Hameed K."/>
            <person name="Tschaplinski T."/>
            <person name="Misztal P."/>
            <person name="Wu S."/>
            <person name="Desiro A."/>
            <person name="Vande Pol N."/>
            <person name="Du Z.-Y."/>
            <person name="Zienkiewicz A."/>
            <person name="Zienkiewicz K."/>
            <person name="Morin E."/>
            <person name="Tisserant E."/>
            <person name="Splivallo R."/>
            <person name="Hainaut M."/>
            <person name="Henrissat B."/>
            <person name="Ohm R."/>
            <person name="Kuo A."/>
            <person name="Yan J."/>
            <person name="Lipzen A."/>
            <person name="Nolan M."/>
            <person name="Labutti K."/>
            <person name="Barry K."/>
            <person name="Goldstein A."/>
            <person name="Labbe J."/>
            <person name="Schadt C."/>
            <person name="Tuskan G."/>
            <person name="Grigoriev I."/>
            <person name="Martin F."/>
            <person name="Vilgalys R."/>
            <person name="Bonito G."/>
        </authorList>
    </citation>
    <scope>NUCLEOTIDE SEQUENCE [LARGE SCALE GENOMIC DNA]</scope>
    <source>
        <strain evidence="5 6">AG-77</strain>
    </source>
</reference>
<evidence type="ECO:0000313" key="5">
    <source>
        <dbReference type="EMBL" id="OAQ27572.1"/>
    </source>
</evidence>
<dbReference type="GO" id="GO:0046872">
    <property type="term" value="F:metal ion binding"/>
    <property type="evidence" value="ECO:0007669"/>
    <property type="project" value="UniProtKB-KW"/>
</dbReference>
<protein>
    <recommendedName>
        <fullName evidence="4">Poly(A) RNA polymerase mitochondrial-like central palm domain-containing protein</fullName>
    </recommendedName>
</protein>